<evidence type="ECO:0000313" key="2">
    <source>
        <dbReference type="EMBL" id="TLP99082.1"/>
    </source>
</evidence>
<sequence length="244" mass="25389">MLLLATILLIIGLGDILRVLLPSGVSAAWTVVGIGGLAGAVLLSAGFLTGLPWWSVGLCVIPILLWFITVSADADAPTPSVRHAAPRVLGFVVISAVITVLGDSLIGGTDALPVPMVGRFGVEFAALAMGVTAFHIVSANALVRLALNAEQRGTQSADSDLVVRKPQLKGGRWIGPLERITLTGLLVAGAYPVVAGLIAAKGIIRFPEMHEDRALGNKAEYFLVGSFVSWTVAIVAAGILWTVR</sequence>
<protein>
    <submittedName>
        <fullName evidence="2">Uncharacterized protein</fullName>
    </submittedName>
</protein>
<dbReference type="OrthoDB" id="3388334at2"/>
<evidence type="ECO:0000256" key="1">
    <source>
        <dbReference type="SAM" id="Phobius"/>
    </source>
</evidence>
<accession>A0A5R9BG35</accession>
<evidence type="ECO:0000313" key="3">
    <source>
        <dbReference type="Proteomes" id="UP000310458"/>
    </source>
</evidence>
<feature type="transmembrane region" description="Helical" evidence="1">
    <location>
        <begin position="24"/>
        <end position="44"/>
    </location>
</feature>
<feature type="transmembrane region" description="Helical" evidence="1">
    <location>
        <begin position="120"/>
        <end position="143"/>
    </location>
</feature>
<keyword evidence="3" id="KW-1185">Reference proteome</keyword>
<dbReference type="AlphaFoldDB" id="A0A5R9BG35"/>
<comment type="caution">
    <text evidence="2">The sequence shown here is derived from an EMBL/GenBank/DDBJ whole genome shotgun (WGS) entry which is preliminary data.</text>
</comment>
<keyword evidence="1" id="KW-0472">Membrane</keyword>
<feature type="transmembrane region" description="Helical" evidence="1">
    <location>
        <begin position="180"/>
        <end position="200"/>
    </location>
</feature>
<keyword evidence="1" id="KW-1133">Transmembrane helix</keyword>
<dbReference type="EMBL" id="VAVZ01000006">
    <property type="protein sequence ID" value="TLP99082.1"/>
    <property type="molecule type" value="Genomic_DNA"/>
</dbReference>
<reference evidence="2 3" key="1">
    <citation type="submission" date="2019-05" db="EMBL/GenBank/DDBJ databases">
        <title>Nesterenkonia sp. GY074 isolated from the Southern Atlantic Ocean.</title>
        <authorList>
            <person name="Zhang G."/>
        </authorList>
    </citation>
    <scope>NUCLEOTIDE SEQUENCE [LARGE SCALE GENOMIC DNA]</scope>
    <source>
        <strain evidence="2 3">GY074</strain>
    </source>
</reference>
<dbReference type="RefSeq" id="WP_138252114.1">
    <property type="nucleotide sequence ID" value="NZ_VAVZ01000006.1"/>
</dbReference>
<feature type="transmembrane region" description="Helical" evidence="1">
    <location>
        <begin position="221"/>
        <end position="243"/>
    </location>
</feature>
<gene>
    <name evidence="2" type="ORF">FEF26_03265</name>
</gene>
<organism evidence="2 3">
    <name type="scientific">Nesterenkonia salmonea</name>
    <dbReference type="NCBI Taxonomy" id="1804987"/>
    <lineage>
        <taxon>Bacteria</taxon>
        <taxon>Bacillati</taxon>
        <taxon>Actinomycetota</taxon>
        <taxon>Actinomycetes</taxon>
        <taxon>Micrococcales</taxon>
        <taxon>Micrococcaceae</taxon>
        <taxon>Nesterenkonia</taxon>
    </lineage>
</organism>
<feature type="transmembrane region" description="Helical" evidence="1">
    <location>
        <begin position="51"/>
        <end position="68"/>
    </location>
</feature>
<keyword evidence="1" id="KW-0812">Transmembrane</keyword>
<proteinExistence type="predicted"/>
<name>A0A5R9BG35_9MICC</name>
<feature type="transmembrane region" description="Helical" evidence="1">
    <location>
        <begin position="88"/>
        <end position="108"/>
    </location>
</feature>
<dbReference type="Proteomes" id="UP000310458">
    <property type="component" value="Unassembled WGS sequence"/>
</dbReference>